<dbReference type="PROSITE" id="PS50853">
    <property type="entry name" value="FN3"/>
    <property type="match status" value="1"/>
</dbReference>
<dbReference type="PANTHER" id="PTHR23037:SF35">
    <property type="entry name" value="FIBRONECTIN TYPE-III DOMAIN-CONTAINING PROTEIN"/>
    <property type="match status" value="1"/>
</dbReference>
<keyword evidence="5 9" id="KW-0472">Membrane</keyword>
<dbReference type="CTD" id="64109"/>
<gene>
    <name evidence="13" type="primary">crlf2</name>
</gene>
<organism evidence="12 13">
    <name type="scientific">Cottoperca gobio</name>
    <name type="common">Frogmouth</name>
    <name type="synonym">Aphritis gobio</name>
    <dbReference type="NCBI Taxonomy" id="56716"/>
    <lineage>
        <taxon>Eukaryota</taxon>
        <taxon>Metazoa</taxon>
        <taxon>Chordata</taxon>
        <taxon>Craniata</taxon>
        <taxon>Vertebrata</taxon>
        <taxon>Euteleostomi</taxon>
        <taxon>Actinopterygii</taxon>
        <taxon>Neopterygii</taxon>
        <taxon>Teleostei</taxon>
        <taxon>Neoteleostei</taxon>
        <taxon>Acanthomorphata</taxon>
        <taxon>Eupercaria</taxon>
        <taxon>Perciformes</taxon>
        <taxon>Notothenioidei</taxon>
        <taxon>Bovichtidae</taxon>
        <taxon>Cottoperca</taxon>
    </lineage>
</organism>
<sequence length="332" mass="38186">MKLFPVHPILWSCFLFLCASRSETKANSPDVCQEEEDSGSITVHSCSVEEHYVEEEEVDENFHCRLYPTNILNCSWSFPTLHKDAQFFVNISICDDKRTVQAPNLSSEERVGSMSLILHVHEMLHLILRFNITLHDRWTVYTITYNIDMLEVLSPPPNISASVKDGDLVVTWGLPHSRADTNPECFEYQLAMADQERPKSLTNQSYTEPNVDPTCTHSVKIRTRKKNDCQEHSQWSDWSPIVTVQQSIYKLNTLVIISISLGIPMILLAVLLLVRQQRLYDVLFPPIPHPPPKYKYFLEKNDTFNLFHPAPSAEAAEEITQVEDMEQKRTPT</sequence>
<feature type="transmembrane region" description="Helical" evidence="9">
    <location>
        <begin position="254"/>
        <end position="274"/>
    </location>
</feature>
<dbReference type="Gene3D" id="2.60.40.10">
    <property type="entry name" value="Immunoglobulins"/>
    <property type="match status" value="1"/>
</dbReference>
<evidence type="ECO:0000256" key="7">
    <source>
        <dbReference type="ARBA" id="ARBA00023170"/>
    </source>
</evidence>
<dbReference type="GeneID" id="115022605"/>
<dbReference type="RefSeq" id="XP_029309512.1">
    <property type="nucleotide sequence ID" value="XM_029453652.1"/>
</dbReference>
<dbReference type="InterPro" id="IPR013783">
    <property type="entry name" value="Ig-like_fold"/>
</dbReference>
<evidence type="ECO:0000256" key="2">
    <source>
        <dbReference type="ARBA" id="ARBA00022692"/>
    </source>
</evidence>
<dbReference type="InParanoid" id="A0A6J2RJ25"/>
<feature type="signal peptide" evidence="10">
    <location>
        <begin position="1"/>
        <end position="26"/>
    </location>
</feature>
<dbReference type="Proteomes" id="UP000504630">
    <property type="component" value="Chromosome 17"/>
</dbReference>
<keyword evidence="7" id="KW-0675">Receptor</keyword>
<evidence type="ECO:0000256" key="10">
    <source>
        <dbReference type="SAM" id="SignalP"/>
    </source>
</evidence>
<keyword evidence="2 9" id="KW-0812">Transmembrane</keyword>
<dbReference type="GO" id="GO:0004896">
    <property type="term" value="F:cytokine receptor activity"/>
    <property type="evidence" value="ECO:0007669"/>
    <property type="project" value="TreeGrafter"/>
</dbReference>
<keyword evidence="4 9" id="KW-1133">Transmembrane helix</keyword>
<dbReference type="GO" id="GO:0009897">
    <property type="term" value="C:external side of plasma membrane"/>
    <property type="evidence" value="ECO:0007669"/>
    <property type="project" value="TreeGrafter"/>
</dbReference>
<evidence type="ECO:0000313" key="12">
    <source>
        <dbReference type="Proteomes" id="UP000504630"/>
    </source>
</evidence>
<evidence type="ECO:0000256" key="3">
    <source>
        <dbReference type="ARBA" id="ARBA00022729"/>
    </source>
</evidence>
<evidence type="ECO:0000256" key="9">
    <source>
        <dbReference type="SAM" id="Phobius"/>
    </source>
</evidence>
<accession>A0A6J2RJ25</accession>
<dbReference type="OrthoDB" id="9835959at2759"/>
<keyword evidence="12" id="KW-1185">Reference proteome</keyword>
<keyword evidence="8" id="KW-0325">Glycoprotein</keyword>
<evidence type="ECO:0000256" key="8">
    <source>
        <dbReference type="ARBA" id="ARBA00023180"/>
    </source>
</evidence>
<dbReference type="InterPro" id="IPR003961">
    <property type="entry name" value="FN3_dom"/>
</dbReference>
<dbReference type="AlphaFoldDB" id="A0A6J2RJ25"/>
<keyword evidence="3 10" id="KW-0732">Signal</keyword>
<reference evidence="13" key="1">
    <citation type="submission" date="2025-08" db="UniProtKB">
        <authorList>
            <consortium name="RefSeq"/>
        </authorList>
    </citation>
    <scope>IDENTIFICATION</scope>
</reference>
<dbReference type="PANTHER" id="PTHR23037">
    <property type="entry name" value="CYTOKINE RECEPTOR"/>
    <property type="match status" value="1"/>
</dbReference>
<evidence type="ECO:0000256" key="5">
    <source>
        <dbReference type="ARBA" id="ARBA00023136"/>
    </source>
</evidence>
<evidence type="ECO:0000259" key="11">
    <source>
        <dbReference type="PROSITE" id="PS50853"/>
    </source>
</evidence>
<evidence type="ECO:0000256" key="1">
    <source>
        <dbReference type="ARBA" id="ARBA00004479"/>
    </source>
</evidence>
<feature type="domain" description="Fibronectin type-III" evidence="11">
    <location>
        <begin position="155"/>
        <end position="247"/>
    </location>
</feature>
<proteinExistence type="predicted"/>
<dbReference type="KEGG" id="cgob:115022605"/>
<evidence type="ECO:0000256" key="6">
    <source>
        <dbReference type="ARBA" id="ARBA00023157"/>
    </source>
</evidence>
<name>A0A6J2RJ25_COTGO</name>
<feature type="chain" id="PRO_5026655609" evidence="10">
    <location>
        <begin position="27"/>
        <end position="332"/>
    </location>
</feature>
<evidence type="ECO:0000313" key="13">
    <source>
        <dbReference type="RefSeq" id="XP_029309512.1"/>
    </source>
</evidence>
<protein>
    <submittedName>
        <fullName evidence="13">Cytokine receptor-like factor 2</fullName>
    </submittedName>
</protein>
<dbReference type="InterPro" id="IPR036116">
    <property type="entry name" value="FN3_sf"/>
</dbReference>
<evidence type="ECO:0000256" key="4">
    <source>
        <dbReference type="ARBA" id="ARBA00022989"/>
    </source>
</evidence>
<keyword evidence="6" id="KW-1015">Disulfide bond</keyword>
<dbReference type="SUPFAM" id="SSF49265">
    <property type="entry name" value="Fibronectin type III"/>
    <property type="match status" value="1"/>
</dbReference>
<comment type="subcellular location">
    <subcellularLocation>
        <location evidence="1">Membrane</location>
        <topology evidence="1">Single-pass type I membrane protein</topology>
    </subcellularLocation>
</comment>